<gene>
    <name evidence="2" type="primary">pliG</name>
    <name evidence="2" type="ORF">AUP74_03067</name>
</gene>
<evidence type="ECO:0000256" key="1">
    <source>
        <dbReference type="SAM" id="SignalP"/>
    </source>
</evidence>
<reference evidence="3" key="1">
    <citation type="submission" date="2016-01" db="EMBL/GenBank/DDBJ databases">
        <title>Complete genome sequence of Microbulbifer sp. CCB-MM1, a halophile isolated from Matang Mangrove Forest, Perak.</title>
        <authorList>
            <person name="Moh T.H."/>
            <person name="Dinesh B."/>
            <person name="Lau N.-S."/>
            <person name="Go F."/>
            <person name="Alexander Chong S.-C."/>
        </authorList>
    </citation>
    <scope>NUCLEOTIDE SEQUENCE [LARGE SCALE GENOMIC DNA]</scope>
    <source>
        <strain evidence="3">CCB-MM1</strain>
    </source>
</reference>
<dbReference type="Proteomes" id="UP000095672">
    <property type="component" value="Chromosome"/>
</dbReference>
<dbReference type="OrthoDB" id="964913at2"/>
<sequence length="136" mass="14576" precursor="true">MKPLLLISAVLLQLVLACNAAGSKSHEIRFPPGSSSTQVSGSVKGYDFVTYQLRAQAGQQMRVVMDTSHSASYFNIFPPGKGPGDAAIFIGSTSGNRFSQTLPADGVYTIQVYLMRSAARREESARYTLDIAITGP</sequence>
<evidence type="ECO:0000313" key="3">
    <source>
        <dbReference type="Proteomes" id="UP000095672"/>
    </source>
</evidence>
<dbReference type="STRING" id="1769779.AUP74_03067"/>
<protein>
    <submittedName>
        <fullName evidence="2">Inhibitor of g-type lysozyme</fullName>
    </submittedName>
</protein>
<accession>A0A1C9WBA6</accession>
<keyword evidence="3" id="KW-1185">Reference proteome</keyword>
<dbReference type="RefSeq" id="WP_069948296.1">
    <property type="nucleotide sequence ID" value="NZ_CP014143.1"/>
</dbReference>
<dbReference type="PROSITE" id="PS51257">
    <property type="entry name" value="PROKAR_LIPOPROTEIN"/>
    <property type="match status" value="1"/>
</dbReference>
<proteinExistence type="predicted"/>
<feature type="chain" id="PRO_5008895658" evidence="1">
    <location>
        <begin position="21"/>
        <end position="136"/>
    </location>
</feature>
<dbReference type="EMBL" id="CP014143">
    <property type="protein sequence ID" value="AOS98433.1"/>
    <property type="molecule type" value="Genomic_DNA"/>
</dbReference>
<evidence type="ECO:0000313" key="2">
    <source>
        <dbReference type="EMBL" id="AOS98433.1"/>
    </source>
</evidence>
<dbReference type="KEGG" id="micc:AUP74_03067"/>
<dbReference type="AlphaFoldDB" id="A0A1C9WBA6"/>
<feature type="signal peptide" evidence="1">
    <location>
        <begin position="1"/>
        <end position="20"/>
    </location>
</feature>
<dbReference type="PATRIC" id="fig|1769779.3.peg.3041"/>
<organism evidence="2 3">
    <name type="scientific">Microbulbifer aggregans</name>
    <dbReference type="NCBI Taxonomy" id="1769779"/>
    <lineage>
        <taxon>Bacteria</taxon>
        <taxon>Pseudomonadati</taxon>
        <taxon>Pseudomonadota</taxon>
        <taxon>Gammaproteobacteria</taxon>
        <taxon>Cellvibrionales</taxon>
        <taxon>Microbulbiferaceae</taxon>
        <taxon>Microbulbifer</taxon>
    </lineage>
</organism>
<name>A0A1C9WBA6_9GAMM</name>
<dbReference type="Gene3D" id="2.60.120.380">
    <property type="match status" value="1"/>
</dbReference>
<keyword evidence="1" id="KW-0732">Signal</keyword>